<protein>
    <submittedName>
        <fullName evidence="1">Uncharacterized protein</fullName>
    </submittedName>
</protein>
<dbReference type="OrthoDB" id="6625954at2759"/>
<evidence type="ECO:0000313" key="1">
    <source>
        <dbReference type="EMBL" id="KAE9523116.1"/>
    </source>
</evidence>
<evidence type="ECO:0000313" key="2">
    <source>
        <dbReference type="Proteomes" id="UP000475862"/>
    </source>
</evidence>
<dbReference type="EMBL" id="VYZN01000207">
    <property type="protein sequence ID" value="KAE9523116.1"/>
    <property type="molecule type" value="Genomic_DNA"/>
</dbReference>
<organism evidence="1 2">
    <name type="scientific">Aphis glycines</name>
    <name type="common">Soybean aphid</name>
    <dbReference type="NCBI Taxonomy" id="307491"/>
    <lineage>
        <taxon>Eukaryota</taxon>
        <taxon>Metazoa</taxon>
        <taxon>Ecdysozoa</taxon>
        <taxon>Arthropoda</taxon>
        <taxon>Hexapoda</taxon>
        <taxon>Insecta</taxon>
        <taxon>Pterygota</taxon>
        <taxon>Neoptera</taxon>
        <taxon>Paraneoptera</taxon>
        <taxon>Hemiptera</taxon>
        <taxon>Sternorrhyncha</taxon>
        <taxon>Aphidomorpha</taxon>
        <taxon>Aphidoidea</taxon>
        <taxon>Aphididae</taxon>
        <taxon>Aphidini</taxon>
        <taxon>Aphis</taxon>
        <taxon>Aphis</taxon>
    </lineage>
</organism>
<gene>
    <name evidence="1" type="ORF">AGLY_016484</name>
</gene>
<comment type="caution">
    <text evidence="1">The sequence shown here is derived from an EMBL/GenBank/DDBJ whole genome shotgun (WGS) entry which is preliminary data.</text>
</comment>
<reference evidence="1 2" key="1">
    <citation type="submission" date="2019-08" db="EMBL/GenBank/DDBJ databases">
        <title>The genome of the soybean aphid Biotype 1, its phylome, world population structure and adaptation to the North American continent.</title>
        <authorList>
            <person name="Giordano R."/>
            <person name="Donthu R.K."/>
            <person name="Hernandez A.G."/>
            <person name="Wright C.L."/>
            <person name="Zimin A.V."/>
        </authorList>
    </citation>
    <scope>NUCLEOTIDE SEQUENCE [LARGE SCALE GENOMIC DNA]</scope>
    <source>
        <tissue evidence="1">Whole aphids</tissue>
    </source>
</reference>
<dbReference type="AlphaFoldDB" id="A0A6G0SXL4"/>
<accession>A0A6G0SXL4</accession>
<dbReference type="Proteomes" id="UP000475862">
    <property type="component" value="Unassembled WGS sequence"/>
</dbReference>
<proteinExistence type="predicted"/>
<keyword evidence="2" id="KW-1185">Reference proteome</keyword>
<sequence>MDFEFGMLDRTNIVLISGAMSNSLDRYRIIKVEEKPLLLTKDRHVKIMGERDVLRSIKEICRIFKGKEEILFPVLKQMQDSKNTKNSNLNIKCIKKYLGKHRRQPVIVFWNGSTDKKIMERLGLGNYHMLEISSYDMLNNKIFKLQLKNKKTKQITVSEEIGHVEKKGRLLNLTETHNQICNKTHTLSYAHDPCTDVAVTKCLFDKLFRICNRRKINNIDYL</sequence>
<name>A0A6G0SXL4_APHGL</name>